<keyword evidence="9" id="KW-1185">Reference proteome</keyword>
<evidence type="ECO:0000256" key="3">
    <source>
        <dbReference type="ARBA" id="ARBA00023319"/>
    </source>
</evidence>
<accession>A0A852BN48</accession>
<evidence type="ECO:0000313" key="8">
    <source>
        <dbReference type="EMBL" id="NXP69381.1"/>
    </source>
</evidence>
<dbReference type="PANTHER" id="PTHR44170">
    <property type="entry name" value="PROTEIN SIDEKICK"/>
    <property type="match status" value="1"/>
</dbReference>
<name>A0A852BN48_9CORV</name>
<reference evidence="8" key="1">
    <citation type="submission" date="2019-10" db="EMBL/GenBank/DDBJ databases">
        <title>Bird 10,000 Genomes (B10K) Project - Family phase.</title>
        <authorList>
            <person name="Zhang G."/>
        </authorList>
    </citation>
    <scope>NUCLEOTIDE SEQUENCE</scope>
    <source>
        <strain evidence="8">B10K-DU-002-57</strain>
        <tissue evidence="8">Muscle</tissue>
    </source>
</reference>
<evidence type="ECO:0000259" key="6">
    <source>
        <dbReference type="PROSITE" id="PS50835"/>
    </source>
</evidence>
<dbReference type="InterPro" id="IPR013783">
    <property type="entry name" value="Ig-like_fold"/>
</dbReference>
<keyword evidence="5" id="KW-0472">Membrane</keyword>
<dbReference type="InterPro" id="IPR003961">
    <property type="entry name" value="FN3_dom"/>
</dbReference>
<keyword evidence="5" id="KW-0812">Transmembrane</keyword>
<feature type="compositionally biased region" description="Acidic residues" evidence="4">
    <location>
        <begin position="743"/>
        <end position="753"/>
    </location>
</feature>
<dbReference type="Proteomes" id="UP000614263">
    <property type="component" value="Unassembled WGS sequence"/>
</dbReference>
<dbReference type="Gene3D" id="2.60.40.10">
    <property type="entry name" value="Immunoglobulins"/>
    <property type="match status" value="5"/>
</dbReference>
<dbReference type="PROSITE" id="PS50853">
    <property type="entry name" value="FN3"/>
    <property type="match status" value="3"/>
</dbReference>
<dbReference type="FunFam" id="2.60.40.10:FF:000055">
    <property type="entry name" value="roundabout homolog 1 isoform X2"/>
    <property type="match status" value="1"/>
</dbReference>
<comment type="caution">
    <text evidence="8">The sequence shown here is derived from an EMBL/GenBank/DDBJ whole genome shotgun (WGS) entry which is preliminary data.</text>
</comment>
<evidence type="ECO:0000256" key="5">
    <source>
        <dbReference type="SAM" id="Phobius"/>
    </source>
</evidence>
<evidence type="ECO:0000313" key="9">
    <source>
        <dbReference type="Proteomes" id="UP000614263"/>
    </source>
</evidence>
<feature type="domain" description="Fibronectin type-III" evidence="7">
    <location>
        <begin position="215"/>
        <end position="310"/>
    </location>
</feature>
<dbReference type="AlphaFoldDB" id="A0A852BN48"/>
<feature type="domain" description="Ig-like" evidence="6">
    <location>
        <begin position="77"/>
        <end position="164"/>
    </location>
</feature>
<evidence type="ECO:0000256" key="1">
    <source>
        <dbReference type="ARBA" id="ARBA00022737"/>
    </source>
</evidence>
<dbReference type="SUPFAM" id="SSF48726">
    <property type="entry name" value="Immunoglobulin"/>
    <property type="match status" value="2"/>
</dbReference>
<organism evidence="8 9">
    <name type="scientific">Chloropsis cyanopogon</name>
    <dbReference type="NCBI Taxonomy" id="1218682"/>
    <lineage>
        <taxon>Eukaryota</taxon>
        <taxon>Metazoa</taxon>
        <taxon>Chordata</taxon>
        <taxon>Craniata</taxon>
        <taxon>Vertebrata</taxon>
        <taxon>Euteleostomi</taxon>
        <taxon>Archelosauria</taxon>
        <taxon>Archosauria</taxon>
        <taxon>Dinosauria</taxon>
        <taxon>Saurischia</taxon>
        <taxon>Theropoda</taxon>
        <taxon>Coelurosauria</taxon>
        <taxon>Aves</taxon>
        <taxon>Neognathae</taxon>
        <taxon>Neoaves</taxon>
        <taxon>Telluraves</taxon>
        <taxon>Australaves</taxon>
        <taxon>Passeriformes</taxon>
        <taxon>Corvoidea</taxon>
        <taxon>Irenidae</taxon>
        <taxon>Chloropsis</taxon>
    </lineage>
</organism>
<feature type="transmembrane region" description="Helical" evidence="5">
    <location>
        <begin position="546"/>
        <end position="567"/>
    </location>
</feature>
<dbReference type="Pfam" id="PF00041">
    <property type="entry name" value="fn3"/>
    <property type="match status" value="2"/>
</dbReference>
<dbReference type="GO" id="GO:0098609">
    <property type="term" value="P:cell-cell adhesion"/>
    <property type="evidence" value="ECO:0007669"/>
    <property type="project" value="TreeGrafter"/>
</dbReference>
<dbReference type="FunFam" id="2.60.40.10:FF:000065">
    <property type="entry name" value="roundabout homolog 1 isoform X3"/>
    <property type="match status" value="1"/>
</dbReference>
<feature type="non-terminal residue" evidence="8">
    <location>
        <position position="753"/>
    </location>
</feature>
<feature type="non-terminal residue" evidence="8">
    <location>
        <position position="1"/>
    </location>
</feature>
<dbReference type="CDD" id="cd00063">
    <property type="entry name" value="FN3"/>
    <property type="match status" value="3"/>
</dbReference>
<dbReference type="InterPro" id="IPR003599">
    <property type="entry name" value="Ig_sub"/>
</dbReference>
<evidence type="ECO:0000256" key="2">
    <source>
        <dbReference type="ARBA" id="ARBA00023157"/>
    </source>
</evidence>
<dbReference type="EMBL" id="WEZZ01043735">
    <property type="protein sequence ID" value="NXP69381.1"/>
    <property type="molecule type" value="Genomic_DNA"/>
</dbReference>
<dbReference type="InterPro" id="IPR036179">
    <property type="entry name" value="Ig-like_dom_sf"/>
</dbReference>
<feature type="region of interest" description="Disordered" evidence="4">
    <location>
        <begin position="724"/>
        <end position="753"/>
    </location>
</feature>
<dbReference type="SMART" id="SM00408">
    <property type="entry name" value="IGc2"/>
    <property type="match status" value="2"/>
</dbReference>
<feature type="domain" description="Fibronectin type-III" evidence="7">
    <location>
        <begin position="425"/>
        <end position="521"/>
    </location>
</feature>
<dbReference type="SMART" id="SM00060">
    <property type="entry name" value="FN3"/>
    <property type="match status" value="3"/>
</dbReference>
<dbReference type="SMART" id="SM00409">
    <property type="entry name" value="IG"/>
    <property type="match status" value="2"/>
</dbReference>
<protein>
    <submittedName>
        <fullName evidence="8">ROBO2 protein</fullName>
    </submittedName>
</protein>
<dbReference type="FunFam" id="2.60.40.10:FF:000058">
    <property type="entry name" value="roundabout homolog 2 isoform X3"/>
    <property type="match status" value="1"/>
</dbReference>
<keyword evidence="1" id="KW-0677">Repeat</keyword>
<evidence type="ECO:0000256" key="4">
    <source>
        <dbReference type="SAM" id="MobiDB-lite"/>
    </source>
</evidence>
<keyword evidence="3" id="KW-0393">Immunoglobulin domain</keyword>
<feature type="domain" description="Fibronectin type-III" evidence="7">
    <location>
        <begin position="330"/>
        <end position="423"/>
    </location>
</feature>
<dbReference type="PANTHER" id="PTHR44170:SF37">
    <property type="entry name" value="ROUNDABOUT GUIDANCE RECEPTOR 3"/>
    <property type="match status" value="1"/>
</dbReference>
<dbReference type="InterPro" id="IPR036116">
    <property type="entry name" value="FN3_sf"/>
</dbReference>
<keyword evidence="5" id="KW-1133">Transmembrane helix</keyword>
<gene>
    <name evidence="8" type="primary">Robo2_4</name>
    <name evidence="8" type="ORF">CHLCYA_R13127</name>
</gene>
<dbReference type="SUPFAM" id="SSF49265">
    <property type="entry name" value="Fibronectin type III"/>
    <property type="match status" value="2"/>
</dbReference>
<proteinExistence type="predicted"/>
<feature type="region of interest" description="Disordered" evidence="4">
    <location>
        <begin position="577"/>
        <end position="607"/>
    </location>
</feature>
<dbReference type="InterPro" id="IPR003598">
    <property type="entry name" value="Ig_sub2"/>
</dbReference>
<dbReference type="Pfam" id="PF13927">
    <property type="entry name" value="Ig_3"/>
    <property type="match status" value="1"/>
</dbReference>
<dbReference type="PROSITE" id="PS50835">
    <property type="entry name" value="IG_LIKE"/>
    <property type="match status" value="1"/>
</dbReference>
<keyword evidence="2" id="KW-1015">Disulfide bond</keyword>
<evidence type="ECO:0000259" key="7">
    <source>
        <dbReference type="PROSITE" id="PS50853"/>
    </source>
</evidence>
<dbReference type="InterPro" id="IPR007110">
    <property type="entry name" value="Ig-like_dom"/>
</dbReference>
<sequence length="753" mass="79204">PPPSPPTDPTPSQTLLFPGQPPVPSGRVWVSPSGALTIANVQPSDAGHYLCQAISVAGSVLARAGLEVTGAPTELVPAVVSLLPTNRTVLPAGATVRLPCGAGAHDPPGSVGWLKDGSALVGVQPRASLLENGTLQITGLRVRDSGLYTCVATSPAGETRWGISLEVQGGSWRSHRSGDTVALGTKPPQTSMHLPAGDESNLSLPSPAPGLVPGPPSTPVVTNITKSSVTLSWKGNEDSGATDVTSYIVEAFSQAVGGPWQTVAADVESETHTVTGLVPDTVYLFLVRAVNAYGLSDPSGVSEPVHTQADTNPMQQGLDPEQVQQELAQVAVHLKEPVVLPLGTVHLSWTVEHQAPFLQGYRVLYRQRGGRWEEARTVWAPGERGALLTELRRGQDYEVKVRPYFHHLHGPDSAVRALRTPEAAPSAPPRAVSVAGNGTSVRISWQPPPLAEQNGVIRDYRIWCLGNESRFHINQSVEGTVLATVLRGLVPGVPYRAEVAAATSAGVGARSAPVPIHIASLVERDVGPAGGSSLAEHLAEVARQPAFIAGVGGACWVILAAFAAWLYSRRRRKKELSHFTATPGNPPASPALPRSARADHQHSFTPSPCRAAAGGGYPWLVDAWRGGSTGSSAGCLGTTERYYNDAGITRYIAQTEQFGAGAGEGPVYSTIEVDSEELCTFPRPFSQYGTSYPGGGSQPMDAAASQVPRAKAKLGQAVKPPVVSWTELLPPPPSASELSQCAQEEEKEEEEED</sequence>